<dbReference type="Proteomes" id="UP001623559">
    <property type="component" value="Unassembled WGS sequence"/>
</dbReference>
<dbReference type="Pfam" id="PF14362">
    <property type="entry name" value="DUF4407"/>
    <property type="match status" value="1"/>
</dbReference>
<name>A0ABW8SZX1_9BACT</name>
<evidence type="ECO:0000256" key="2">
    <source>
        <dbReference type="SAM" id="Phobius"/>
    </source>
</evidence>
<gene>
    <name evidence="3" type="ORF">V7S74_08750</name>
</gene>
<feature type="transmembrane region" description="Helical" evidence="2">
    <location>
        <begin position="60"/>
        <end position="79"/>
    </location>
</feature>
<keyword evidence="2" id="KW-0472">Membrane</keyword>
<sequence>MKNNLWIKFGCFLTGYNYELLKECGEASKKSVKKFTAALVIISLIWAANGYNFSSRYLDSNIVGSLIGSVLSVIMIIMIERQIILSVRPKIWLKIFRFVLAFLMAMIGSVIIDQILFSKDLDELRKENIAQNYSDSLNLAGNKYNLQLEIQSNREQSKAADNDLQQVNRQIVMSGGSRSSTRSTTDSTNKTFSNTSTLDISPLINRAKNISDEKKRFSDNIDNLMLKQKQIHENYNKNKKPSSDGFLGELKLLFDFIFQGDSIIAPLVYVFWFLLFLTLELLVIIAKVSEDKNDYEMRVEFELDNNQKKIEFLSKKVTSDFNS</sequence>
<dbReference type="InterPro" id="IPR025519">
    <property type="entry name" value="DUF4407"/>
</dbReference>
<evidence type="ECO:0000313" key="3">
    <source>
        <dbReference type="EMBL" id="MFL0206829.1"/>
    </source>
</evidence>
<feature type="transmembrane region" description="Helical" evidence="2">
    <location>
        <begin position="35"/>
        <end position="54"/>
    </location>
</feature>
<feature type="region of interest" description="Disordered" evidence="1">
    <location>
        <begin position="173"/>
        <end position="192"/>
    </location>
</feature>
<evidence type="ECO:0000256" key="1">
    <source>
        <dbReference type="SAM" id="MobiDB-lite"/>
    </source>
</evidence>
<organism evidence="3 4">
    <name type="scientific">Aquirufa novilacunae</name>
    <dbReference type="NCBI Taxonomy" id="3139305"/>
    <lineage>
        <taxon>Bacteria</taxon>
        <taxon>Pseudomonadati</taxon>
        <taxon>Bacteroidota</taxon>
        <taxon>Cytophagia</taxon>
        <taxon>Cytophagales</taxon>
        <taxon>Flectobacillaceae</taxon>
        <taxon>Aquirufa</taxon>
    </lineage>
</organism>
<protein>
    <submittedName>
        <fullName evidence="3">DUF4407 domain-containing protein</fullName>
    </submittedName>
</protein>
<dbReference type="EMBL" id="JBEWZG010000003">
    <property type="protein sequence ID" value="MFL0206829.1"/>
    <property type="molecule type" value="Genomic_DNA"/>
</dbReference>
<evidence type="ECO:0000313" key="4">
    <source>
        <dbReference type="Proteomes" id="UP001623559"/>
    </source>
</evidence>
<accession>A0ABW8SZX1</accession>
<dbReference type="RefSeq" id="WP_406778376.1">
    <property type="nucleotide sequence ID" value="NZ_JBEWZG010000003.1"/>
</dbReference>
<reference evidence="3 4" key="1">
    <citation type="submission" date="2024-07" db="EMBL/GenBank/DDBJ databases">
        <authorList>
            <person name="Pitt A."/>
            <person name="Hahn M.W."/>
        </authorList>
    </citation>
    <scope>NUCLEOTIDE SEQUENCE [LARGE SCALE GENOMIC DNA]</scope>
    <source>
        <strain evidence="3 4">2-AUSEE-184A6</strain>
    </source>
</reference>
<proteinExistence type="predicted"/>
<keyword evidence="2" id="KW-0812">Transmembrane</keyword>
<feature type="compositionally biased region" description="Low complexity" evidence="1">
    <location>
        <begin position="174"/>
        <end position="188"/>
    </location>
</feature>
<feature type="transmembrane region" description="Helical" evidence="2">
    <location>
        <begin position="91"/>
        <end position="112"/>
    </location>
</feature>
<keyword evidence="2" id="KW-1133">Transmembrane helix</keyword>
<feature type="transmembrane region" description="Helical" evidence="2">
    <location>
        <begin position="263"/>
        <end position="288"/>
    </location>
</feature>
<comment type="caution">
    <text evidence="3">The sequence shown here is derived from an EMBL/GenBank/DDBJ whole genome shotgun (WGS) entry which is preliminary data.</text>
</comment>